<dbReference type="AlphaFoldDB" id="A0A3B1BET6"/>
<gene>
    <name evidence="3" type="ORF">MNBD_GAMMA24-1532</name>
</gene>
<dbReference type="PRINTS" id="PR00502">
    <property type="entry name" value="NUDIXFAMILY"/>
</dbReference>
<dbReference type="InterPro" id="IPR000086">
    <property type="entry name" value="NUDIX_hydrolase_dom"/>
</dbReference>
<dbReference type="CDD" id="cd18873">
    <property type="entry name" value="NUDIX_NadM_like"/>
    <property type="match status" value="1"/>
</dbReference>
<accession>A0A3B1BET6</accession>
<dbReference type="SUPFAM" id="SSF55811">
    <property type="entry name" value="Nudix"/>
    <property type="match status" value="1"/>
</dbReference>
<evidence type="ECO:0000259" key="2">
    <source>
        <dbReference type="PROSITE" id="PS51462"/>
    </source>
</evidence>
<dbReference type="InterPro" id="IPR020476">
    <property type="entry name" value="Nudix_hydrolase"/>
</dbReference>
<dbReference type="GO" id="GO:0047631">
    <property type="term" value="F:ADP-ribose diphosphatase activity"/>
    <property type="evidence" value="ECO:0007669"/>
    <property type="project" value="UniProtKB-EC"/>
</dbReference>
<dbReference type="InterPro" id="IPR015797">
    <property type="entry name" value="NUDIX_hydrolase-like_dom_sf"/>
</dbReference>
<feature type="domain" description="Nudix hydrolase" evidence="2">
    <location>
        <begin position="8"/>
        <end position="134"/>
    </location>
</feature>
<keyword evidence="1 3" id="KW-0378">Hydrolase</keyword>
<evidence type="ECO:0000256" key="1">
    <source>
        <dbReference type="ARBA" id="ARBA00022801"/>
    </source>
</evidence>
<evidence type="ECO:0000313" key="3">
    <source>
        <dbReference type="EMBL" id="VAX12931.1"/>
    </source>
</evidence>
<dbReference type="EMBL" id="UOFZ01000073">
    <property type="protein sequence ID" value="VAX12931.1"/>
    <property type="molecule type" value="Genomic_DNA"/>
</dbReference>
<dbReference type="PANTHER" id="PTHR43736:SF1">
    <property type="entry name" value="DIHYDRONEOPTERIN TRIPHOSPHATE DIPHOSPHATASE"/>
    <property type="match status" value="1"/>
</dbReference>
<sequence>MNKPVTPLLTVDIIVELIDRPARPIVLIERRYPPYGWALPGGFVDVGETLEQAAVREAREEISLPVSLSFLLGCYSDPQRDTRGHTVSAVYVAQASGMPVAADDARTLEVFPVSDLPDKLAFDHPRILRDYLHYLKTGEAASLNPA</sequence>
<reference evidence="3" key="1">
    <citation type="submission" date="2018-06" db="EMBL/GenBank/DDBJ databases">
        <authorList>
            <person name="Zhirakovskaya E."/>
        </authorList>
    </citation>
    <scope>NUCLEOTIDE SEQUENCE</scope>
</reference>
<dbReference type="Gene3D" id="3.90.79.10">
    <property type="entry name" value="Nucleoside Triphosphate Pyrophosphohydrolase"/>
    <property type="match status" value="1"/>
</dbReference>
<dbReference type="PROSITE" id="PS51462">
    <property type="entry name" value="NUDIX"/>
    <property type="match status" value="1"/>
</dbReference>
<dbReference type="PANTHER" id="PTHR43736">
    <property type="entry name" value="ADP-RIBOSE PYROPHOSPHATASE"/>
    <property type="match status" value="1"/>
</dbReference>
<dbReference type="EC" id="3.6.1.13" evidence="3"/>
<organism evidence="3">
    <name type="scientific">hydrothermal vent metagenome</name>
    <dbReference type="NCBI Taxonomy" id="652676"/>
    <lineage>
        <taxon>unclassified sequences</taxon>
        <taxon>metagenomes</taxon>
        <taxon>ecological metagenomes</taxon>
    </lineage>
</organism>
<proteinExistence type="predicted"/>
<dbReference type="Pfam" id="PF00293">
    <property type="entry name" value="NUDIX"/>
    <property type="match status" value="1"/>
</dbReference>
<name>A0A3B1BET6_9ZZZZ</name>
<protein>
    <submittedName>
        <fullName evidence="3">ADP-ribose pyrophosphatase</fullName>
        <ecNumber evidence="3">3.6.1.13</ecNumber>
    </submittedName>
</protein>